<organism evidence="4 5">
    <name type="scientific">Natronospira bacteriovora</name>
    <dbReference type="NCBI Taxonomy" id="3069753"/>
    <lineage>
        <taxon>Bacteria</taxon>
        <taxon>Pseudomonadati</taxon>
        <taxon>Pseudomonadota</taxon>
        <taxon>Gammaproteobacteria</taxon>
        <taxon>Natronospirales</taxon>
        <taxon>Natronospiraceae</taxon>
        <taxon>Natronospira</taxon>
    </lineage>
</organism>
<feature type="chain" id="PRO_5047493562" evidence="2">
    <location>
        <begin position="21"/>
        <end position="457"/>
    </location>
</feature>
<dbReference type="Proteomes" id="UP001239019">
    <property type="component" value="Unassembled WGS sequence"/>
</dbReference>
<evidence type="ECO:0000256" key="1">
    <source>
        <dbReference type="ARBA" id="ARBA00022801"/>
    </source>
</evidence>
<accession>A0ABU0W7S4</accession>
<dbReference type="Pfam" id="PF00561">
    <property type="entry name" value="Abhydrolase_1"/>
    <property type="match status" value="1"/>
</dbReference>
<keyword evidence="5" id="KW-1185">Reference proteome</keyword>
<dbReference type="PRINTS" id="PR00111">
    <property type="entry name" value="ABHYDROLASE"/>
</dbReference>
<evidence type="ECO:0000259" key="3">
    <source>
        <dbReference type="Pfam" id="PF00561"/>
    </source>
</evidence>
<dbReference type="SUPFAM" id="SSF53474">
    <property type="entry name" value="alpha/beta-Hydrolases"/>
    <property type="match status" value="1"/>
</dbReference>
<feature type="signal peptide" evidence="2">
    <location>
        <begin position="1"/>
        <end position="20"/>
    </location>
</feature>
<evidence type="ECO:0000256" key="2">
    <source>
        <dbReference type="SAM" id="SignalP"/>
    </source>
</evidence>
<dbReference type="PANTHER" id="PTHR43798:SF31">
    <property type="entry name" value="AB HYDROLASE SUPERFAMILY PROTEIN YCLE"/>
    <property type="match status" value="1"/>
</dbReference>
<dbReference type="InterPro" id="IPR000073">
    <property type="entry name" value="AB_hydrolase_1"/>
</dbReference>
<gene>
    <name evidence="4" type="ORF">RBH19_09200</name>
</gene>
<comment type="caution">
    <text evidence="4">The sequence shown here is derived from an EMBL/GenBank/DDBJ whole genome shotgun (WGS) entry which is preliminary data.</text>
</comment>
<dbReference type="Gene3D" id="3.40.50.1820">
    <property type="entry name" value="alpha/beta hydrolase"/>
    <property type="match status" value="1"/>
</dbReference>
<dbReference type="RefSeq" id="WP_306728548.1">
    <property type="nucleotide sequence ID" value="NZ_JAVDDT010000005.1"/>
</dbReference>
<dbReference type="GO" id="GO:0016787">
    <property type="term" value="F:hydrolase activity"/>
    <property type="evidence" value="ECO:0007669"/>
    <property type="project" value="UniProtKB-KW"/>
</dbReference>
<keyword evidence="2" id="KW-0732">Signal</keyword>
<dbReference type="InterPro" id="IPR050266">
    <property type="entry name" value="AB_hydrolase_sf"/>
</dbReference>
<sequence>MRFRAYIVCVIAILHAPGLAASAFPGLKSTTLAESVFNARVAVHHGGAGEGAPVVLVHGIGTEASEVWTDLVAALREEHPLIVLDLPGFGASPGSGELYSPDNYASVLHEVIQAFAGEPVRLVGHSLGGAIAIRYAARYPEQVESLHLISVAGILHRAAYAAFLARVGDAEGRVDGSGGPDNPVDRAVSSAIRKFVRRTPDSNRMLESSFFRRAVLGGNAETIAGMALVATDFGPSLDQVRAPTRIYWGEADRTAPLRTGEILKARLPLASLTVFPDAGHAPMLEMPGRFNDTLIAGLSGQRAGQASAMPDEIGEASAHCRDERGFRLSGAFKQVVIENCPDALLTDIAVARLEIRDSRARLRNIRLKGSGEGEQAALTVRNSELLVTGGRFSGAWLIDTERSVIDMAGTVLEPTELAVRNTGSDASEILFSVTTLLRGEERRYLHEVMAFEQGDRL</sequence>
<evidence type="ECO:0000313" key="5">
    <source>
        <dbReference type="Proteomes" id="UP001239019"/>
    </source>
</evidence>
<dbReference type="PANTHER" id="PTHR43798">
    <property type="entry name" value="MONOACYLGLYCEROL LIPASE"/>
    <property type="match status" value="1"/>
</dbReference>
<name>A0ABU0W7S4_9GAMM</name>
<reference evidence="4 5" key="1">
    <citation type="submission" date="2023-08" db="EMBL/GenBank/DDBJ databases">
        <title>Whole-genome sequencing of halo(alkali)philic microorganisms from hypersaline lakes.</title>
        <authorList>
            <person name="Sorokin D.Y."/>
            <person name="Abbas B."/>
            <person name="Merkel A.Y."/>
        </authorList>
    </citation>
    <scope>NUCLEOTIDE SEQUENCE [LARGE SCALE GENOMIC DNA]</scope>
    <source>
        <strain evidence="4 5">AB-CW4</strain>
    </source>
</reference>
<dbReference type="EMBL" id="JAVDDT010000005">
    <property type="protein sequence ID" value="MDQ2070051.1"/>
    <property type="molecule type" value="Genomic_DNA"/>
</dbReference>
<protein>
    <submittedName>
        <fullName evidence="4">Alpha/beta fold hydrolase</fullName>
    </submittedName>
</protein>
<dbReference type="InterPro" id="IPR029058">
    <property type="entry name" value="AB_hydrolase_fold"/>
</dbReference>
<proteinExistence type="predicted"/>
<keyword evidence="1 4" id="KW-0378">Hydrolase</keyword>
<evidence type="ECO:0000313" key="4">
    <source>
        <dbReference type="EMBL" id="MDQ2070051.1"/>
    </source>
</evidence>
<feature type="domain" description="AB hydrolase-1" evidence="3">
    <location>
        <begin position="53"/>
        <end position="285"/>
    </location>
</feature>